<dbReference type="InterPro" id="IPR017853">
    <property type="entry name" value="GH"/>
</dbReference>
<protein>
    <submittedName>
        <fullName evidence="5">Beta-glucosidase-like glycosyl hydrolase</fullName>
    </submittedName>
</protein>
<dbReference type="Gene3D" id="3.40.50.1700">
    <property type="entry name" value="Glycoside hydrolase family 3 C-terminal domain"/>
    <property type="match status" value="1"/>
</dbReference>
<evidence type="ECO:0000259" key="4">
    <source>
        <dbReference type="Pfam" id="PF00933"/>
    </source>
</evidence>
<keyword evidence="6" id="KW-1185">Reference proteome</keyword>
<sequence length="590" mass="63184">MSKAGAWRGTGEGVNLAGWSLRDKIGQMVMAGFDGKAPTDEIRALIRERKLGGVIYFRRNAGSVAEVARLSAALRELAAEATKVPLWIAVDQEGGMVARLDQGVTVMPGHMALGATRSAKWARETAYASGAQLMRLGVNLNFAPCLDVNNNPANPVIGVRSFGERPELAAELGIAAIRGYREAGVVACAKHFPGHGDTVADSHRELPTVPHDRKRLEEVELLPFRLAAAAGADAIMTAHVRFPALEPDGLPATLSPRILRGLLRDEWGYDGVVFTDCLEMKAIAGTVGVARGAVMAVKAGADVVLVSHTPALQKAALDALYEAVEAGEIAEARIDESVRRIAGLKARQSAAVPVGPVPAARSDAGTGPDDFDFGGEAAALAREVCRRSVTLVRNERGALPLRRDVPTFVVWPEVRQGTEVDEALARELTLGRALAPYLSRVKEFRIGTVPGEDEVRETLAEIDRALEDIRERAAVRGEPGSDRTLLQVVVGTYNAAFAAGQTELVNHLLACEGVRVTAAALRNPYDFLAFPEVHAYAACYENTPCMMEALAEVLAGETEARGRLPVTLSERYPFGHGISGFRKERDGEET</sequence>
<organism evidence="5 6">
    <name type="scientific">Thermobacillus composti (strain DSM 18247 / JCM 13945 / KWC4)</name>
    <dbReference type="NCBI Taxonomy" id="717605"/>
    <lineage>
        <taxon>Bacteria</taxon>
        <taxon>Bacillati</taxon>
        <taxon>Bacillota</taxon>
        <taxon>Bacilli</taxon>
        <taxon>Bacillales</taxon>
        <taxon>Paenibacillaceae</taxon>
        <taxon>Thermobacillus</taxon>
    </lineage>
</organism>
<name>L0EF27_THECK</name>
<dbReference type="HOGENOM" id="CLU_008392_5_3_9"/>
<keyword evidence="3" id="KW-0326">Glycosidase</keyword>
<feature type="domain" description="Glycoside hydrolase family 3 N-terminal" evidence="4">
    <location>
        <begin position="21"/>
        <end position="342"/>
    </location>
</feature>
<gene>
    <name evidence="5" type="ordered locus">Theco_1623</name>
</gene>
<dbReference type="STRING" id="717605.Theco_1623"/>
<dbReference type="Pfam" id="PF00933">
    <property type="entry name" value="Glyco_hydro_3"/>
    <property type="match status" value="1"/>
</dbReference>
<accession>L0EF27</accession>
<evidence type="ECO:0000256" key="2">
    <source>
        <dbReference type="ARBA" id="ARBA00022801"/>
    </source>
</evidence>
<dbReference type="GO" id="GO:0005975">
    <property type="term" value="P:carbohydrate metabolic process"/>
    <property type="evidence" value="ECO:0007669"/>
    <property type="project" value="InterPro"/>
</dbReference>
<dbReference type="InterPro" id="IPR036962">
    <property type="entry name" value="Glyco_hydro_3_N_sf"/>
</dbReference>
<keyword evidence="2 5" id="KW-0378">Hydrolase</keyword>
<evidence type="ECO:0000256" key="3">
    <source>
        <dbReference type="ARBA" id="ARBA00023295"/>
    </source>
</evidence>
<dbReference type="SUPFAM" id="SSF52279">
    <property type="entry name" value="Beta-D-glucan exohydrolase, C-terminal domain"/>
    <property type="match status" value="1"/>
</dbReference>
<evidence type="ECO:0000256" key="1">
    <source>
        <dbReference type="ARBA" id="ARBA00005336"/>
    </source>
</evidence>
<dbReference type="InterPro" id="IPR001764">
    <property type="entry name" value="Glyco_hydro_3_N"/>
</dbReference>
<dbReference type="PANTHER" id="PTHR30480">
    <property type="entry name" value="BETA-HEXOSAMINIDASE-RELATED"/>
    <property type="match status" value="1"/>
</dbReference>
<evidence type="ECO:0000313" key="6">
    <source>
        <dbReference type="Proteomes" id="UP000010795"/>
    </source>
</evidence>
<dbReference type="Proteomes" id="UP000010795">
    <property type="component" value="Chromosome"/>
</dbReference>
<dbReference type="EMBL" id="CP003255">
    <property type="protein sequence ID" value="AGA57760.1"/>
    <property type="molecule type" value="Genomic_DNA"/>
</dbReference>
<proteinExistence type="inferred from homology"/>
<dbReference type="Gene3D" id="3.20.20.300">
    <property type="entry name" value="Glycoside hydrolase, family 3, N-terminal domain"/>
    <property type="match status" value="1"/>
</dbReference>
<dbReference type="KEGG" id="tco:Theco_1623"/>
<dbReference type="AlphaFoldDB" id="L0EF27"/>
<dbReference type="RefSeq" id="WP_015254512.1">
    <property type="nucleotide sequence ID" value="NC_019897.1"/>
</dbReference>
<dbReference type="GO" id="GO:0009254">
    <property type="term" value="P:peptidoglycan turnover"/>
    <property type="evidence" value="ECO:0007669"/>
    <property type="project" value="TreeGrafter"/>
</dbReference>
<dbReference type="NCBIfam" id="NF003740">
    <property type="entry name" value="PRK05337.1"/>
    <property type="match status" value="1"/>
</dbReference>
<dbReference type="eggNOG" id="COG1472">
    <property type="taxonomic scope" value="Bacteria"/>
</dbReference>
<reference evidence="6" key="1">
    <citation type="submission" date="2012-01" db="EMBL/GenBank/DDBJ databases">
        <title>Complete sequence of chromosome of Thermobacillus composti KWC4.</title>
        <authorList>
            <person name="Lucas S."/>
            <person name="Han J."/>
            <person name="Lapidus A."/>
            <person name="Cheng J.-F."/>
            <person name="Goodwin L."/>
            <person name="Pitluck S."/>
            <person name="Peters L."/>
            <person name="Ovchinnikova G."/>
            <person name="Teshima H."/>
            <person name="Detter J.C."/>
            <person name="Han C."/>
            <person name="Tapia R."/>
            <person name="Land M."/>
            <person name="Hauser L."/>
            <person name="Kyrpides N."/>
            <person name="Ivanova N."/>
            <person name="Pagani I."/>
            <person name="Anderson I."/>
            <person name="Woyke T."/>
        </authorList>
    </citation>
    <scope>NUCLEOTIDE SEQUENCE [LARGE SCALE GENOMIC DNA]</scope>
    <source>
        <strain evidence="6">DSM 18247 / JCM 13945 / KWC4</strain>
    </source>
</reference>
<dbReference type="SUPFAM" id="SSF51445">
    <property type="entry name" value="(Trans)glycosidases"/>
    <property type="match status" value="1"/>
</dbReference>
<dbReference type="PRINTS" id="PR00133">
    <property type="entry name" value="GLHYDRLASE3"/>
</dbReference>
<dbReference type="InterPro" id="IPR036881">
    <property type="entry name" value="Glyco_hydro_3_C_sf"/>
</dbReference>
<dbReference type="GO" id="GO:0004553">
    <property type="term" value="F:hydrolase activity, hydrolyzing O-glycosyl compounds"/>
    <property type="evidence" value="ECO:0007669"/>
    <property type="project" value="InterPro"/>
</dbReference>
<dbReference type="PANTHER" id="PTHR30480:SF16">
    <property type="entry name" value="GLYCOSIDE HYDROLASE FAMILY 3 DOMAIN PROTEIN"/>
    <property type="match status" value="1"/>
</dbReference>
<evidence type="ECO:0000313" key="5">
    <source>
        <dbReference type="EMBL" id="AGA57760.1"/>
    </source>
</evidence>
<dbReference type="InterPro" id="IPR050226">
    <property type="entry name" value="NagZ_Beta-hexosaminidase"/>
</dbReference>
<comment type="similarity">
    <text evidence="1">Belongs to the glycosyl hydrolase 3 family.</text>
</comment>